<evidence type="ECO:0000256" key="1">
    <source>
        <dbReference type="ARBA" id="ARBA00022801"/>
    </source>
</evidence>
<feature type="non-terminal residue" evidence="3">
    <location>
        <position position="1"/>
    </location>
</feature>
<comment type="caution">
    <text evidence="3">The sequence shown here is derived from an EMBL/GenBank/DDBJ whole genome shotgun (WGS) entry which is preliminary data.</text>
</comment>
<dbReference type="Pfam" id="PF04203">
    <property type="entry name" value="Sortase"/>
    <property type="match status" value="1"/>
</dbReference>
<gene>
    <name evidence="3" type="ORF">JMF97_30925</name>
</gene>
<keyword evidence="1" id="KW-0378">Hydrolase</keyword>
<dbReference type="SUPFAM" id="SSF63817">
    <property type="entry name" value="Sortase"/>
    <property type="match status" value="1"/>
</dbReference>
<dbReference type="CDD" id="cd05829">
    <property type="entry name" value="Sortase_F"/>
    <property type="match status" value="1"/>
</dbReference>
<dbReference type="EMBL" id="JAETXL010000119">
    <property type="protein sequence ID" value="MBL6280550.1"/>
    <property type="molecule type" value="Genomic_DNA"/>
</dbReference>
<dbReference type="InterPro" id="IPR042001">
    <property type="entry name" value="Sortase_F"/>
</dbReference>
<sequence>AAAAGGLARARVGARAPSPRGAAGPAGGVGVPPSDGPGVAGWYSPGVGTGEMGNAVLVGHVASPVGPAVFFDLGRLRPGDTVHIARADATVVRFAVDGVVAYPQDGFPTALVYGPGAVAGLSLVTCGGRFAQDRG</sequence>
<dbReference type="InterPro" id="IPR023365">
    <property type="entry name" value="Sortase_dom-sf"/>
</dbReference>
<name>A0ABS1UW09_9ACTN</name>
<keyword evidence="4" id="KW-1185">Reference proteome</keyword>
<evidence type="ECO:0000256" key="2">
    <source>
        <dbReference type="SAM" id="MobiDB-lite"/>
    </source>
</evidence>
<accession>A0ABS1UW09</accession>
<feature type="region of interest" description="Disordered" evidence="2">
    <location>
        <begin position="1"/>
        <end position="36"/>
    </location>
</feature>
<evidence type="ECO:0000313" key="4">
    <source>
        <dbReference type="Proteomes" id="UP000661193"/>
    </source>
</evidence>
<evidence type="ECO:0000313" key="3">
    <source>
        <dbReference type="EMBL" id="MBL6280550.1"/>
    </source>
</evidence>
<dbReference type="Gene3D" id="2.40.260.10">
    <property type="entry name" value="Sortase"/>
    <property type="match status" value="1"/>
</dbReference>
<dbReference type="InterPro" id="IPR005754">
    <property type="entry name" value="Sortase"/>
</dbReference>
<organism evidence="3 4">
    <name type="scientific">Micromonospora fiedleri</name>
    <dbReference type="NCBI Taxonomy" id="1157498"/>
    <lineage>
        <taxon>Bacteria</taxon>
        <taxon>Bacillati</taxon>
        <taxon>Actinomycetota</taxon>
        <taxon>Actinomycetes</taxon>
        <taxon>Micromonosporales</taxon>
        <taxon>Micromonosporaceae</taxon>
        <taxon>Micromonospora</taxon>
    </lineage>
</organism>
<dbReference type="Proteomes" id="UP000661193">
    <property type="component" value="Unassembled WGS sequence"/>
</dbReference>
<protein>
    <submittedName>
        <fullName evidence="3">Class F sortase</fullName>
    </submittedName>
</protein>
<reference evidence="3 4" key="1">
    <citation type="submission" date="2021-01" db="EMBL/GenBank/DDBJ databases">
        <title>Genome sequencing of Micromonospora fiedleri MG-37.</title>
        <authorList>
            <person name="Moreland P.E.J."/>
            <person name="Stach J.E.M."/>
        </authorList>
    </citation>
    <scope>NUCLEOTIDE SEQUENCE [LARGE SCALE GENOMIC DNA]</scope>
    <source>
        <strain evidence="3 4">MG-37</strain>
    </source>
</reference>
<feature type="compositionally biased region" description="Low complexity" evidence="2">
    <location>
        <begin position="1"/>
        <end position="23"/>
    </location>
</feature>
<proteinExistence type="predicted"/>